<protein>
    <submittedName>
        <fullName evidence="1">Uncharacterized protein</fullName>
    </submittedName>
</protein>
<name>A0A1V9XUW8_9ACAR</name>
<proteinExistence type="predicted"/>
<comment type="caution">
    <text evidence="1">The sequence shown here is derived from an EMBL/GenBank/DDBJ whole genome shotgun (WGS) entry which is preliminary data.</text>
</comment>
<sequence>MENSQYSRCSYSDSRPVRVIYVNICLTLAIASATYAQTGDKFLDDLLNNAKNMARIRTQLDPLRLDDVEMRRIVLYDITIQNLLSLERCGPAELSSSRQNITMDTTLAVHDVVIRAKFRLKREVRILRPRGSISAIIEHLLARIRVHVNLFEGTMTLVLFEVTQLGHLRIIKVTGIGAFNKIAQRLAQRIIINGNREKIRKAIEGRGREAIEQALRQADITSLI</sequence>
<dbReference type="InParanoid" id="A0A1V9XUW8"/>
<dbReference type="Gene3D" id="3.15.10.50">
    <property type="match status" value="1"/>
</dbReference>
<dbReference type="InterPro" id="IPR038602">
    <property type="entry name" value="Mite_allergen_7_sf"/>
</dbReference>
<evidence type="ECO:0000313" key="1">
    <source>
        <dbReference type="EMBL" id="OQR77231.1"/>
    </source>
</evidence>
<dbReference type="InterPro" id="IPR020234">
    <property type="entry name" value="Mite_allergen_group-7"/>
</dbReference>
<organism evidence="1 2">
    <name type="scientific">Tropilaelaps mercedesae</name>
    <dbReference type="NCBI Taxonomy" id="418985"/>
    <lineage>
        <taxon>Eukaryota</taxon>
        <taxon>Metazoa</taxon>
        <taxon>Ecdysozoa</taxon>
        <taxon>Arthropoda</taxon>
        <taxon>Chelicerata</taxon>
        <taxon>Arachnida</taxon>
        <taxon>Acari</taxon>
        <taxon>Parasitiformes</taxon>
        <taxon>Mesostigmata</taxon>
        <taxon>Gamasina</taxon>
        <taxon>Dermanyssoidea</taxon>
        <taxon>Laelapidae</taxon>
        <taxon>Tropilaelaps</taxon>
    </lineage>
</organism>
<keyword evidence="2" id="KW-1185">Reference proteome</keyword>
<dbReference type="Proteomes" id="UP000192247">
    <property type="component" value="Unassembled WGS sequence"/>
</dbReference>
<evidence type="ECO:0000313" key="2">
    <source>
        <dbReference type="Proteomes" id="UP000192247"/>
    </source>
</evidence>
<gene>
    <name evidence="1" type="ORF">BIW11_07243</name>
</gene>
<dbReference type="Pfam" id="PF16984">
    <property type="entry name" value="Grp7_allergen"/>
    <property type="match status" value="1"/>
</dbReference>
<dbReference type="EMBL" id="MNPL01003806">
    <property type="protein sequence ID" value="OQR77231.1"/>
    <property type="molecule type" value="Genomic_DNA"/>
</dbReference>
<dbReference type="AlphaFoldDB" id="A0A1V9XUW8"/>
<dbReference type="OrthoDB" id="6510283at2759"/>
<reference evidence="1 2" key="1">
    <citation type="journal article" date="2017" name="Gigascience">
        <title>Draft genome of the honey bee ectoparasitic mite, Tropilaelaps mercedesae, is shaped by the parasitic life history.</title>
        <authorList>
            <person name="Dong X."/>
            <person name="Armstrong S.D."/>
            <person name="Xia D."/>
            <person name="Makepeace B.L."/>
            <person name="Darby A.C."/>
            <person name="Kadowaki T."/>
        </authorList>
    </citation>
    <scope>NUCLEOTIDE SEQUENCE [LARGE SCALE GENOMIC DNA]</scope>
    <source>
        <strain evidence="1">Wuxi-XJTLU</strain>
    </source>
</reference>
<accession>A0A1V9XUW8</accession>